<organism evidence="1 2">
    <name type="scientific">Fusarium solani subsp. cucurbitae</name>
    <name type="common">Neocosmosporum cucurbitae</name>
    <dbReference type="NCBI Taxonomy" id="2747967"/>
    <lineage>
        <taxon>Eukaryota</taxon>
        <taxon>Fungi</taxon>
        <taxon>Dikarya</taxon>
        <taxon>Ascomycota</taxon>
        <taxon>Pezizomycotina</taxon>
        <taxon>Sordariomycetes</taxon>
        <taxon>Hypocreomycetidae</taxon>
        <taxon>Hypocreales</taxon>
        <taxon>Nectriaceae</taxon>
        <taxon>Fusarium</taxon>
        <taxon>Fusarium solani species complex</taxon>
    </lineage>
</organism>
<proteinExistence type="predicted"/>
<protein>
    <submittedName>
        <fullName evidence="1">Uncharacterized protein</fullName>
    </submittedName>
</protein>
<sequence>MPTRSRPSPPPPRRTTFLVPGIHCPTCASFIEGFLFCLHPRPISVETSIISHSVAVAHDSSLSVRTISKELSKAGYEVDSVIPDPIAGEASPNGARGGSDDDFPFTWLNQAVERWNLSRKTTDEETKRRRHMEHCEQCRAQHQETRSQEDDRIPSSDRSSDIEQVGNPFVVVDSASEPTKKFQASISISGMSCSSCVGKITAALEQKPWVRSASVTLLTQSATVEFYGEQNVEELVKIIDGIGYEANLEHVDELPGVSPRSAADLWKASYSIGGMTCSSCVGTITEALDSFPWMKTVDVNLITNSASVVLEDKSHLSEIIEAIEDVGYKAKLSDVVNLQRDKARDGRRTVSIRIEGMYCEHCPRRVTEALNHFGERVTIEKPVVIGKPIMTISYTPDSDFNIRAILSTVSAADPAFSPTIYHPPTVEERAAQMHARIRQRIFYRVLLSFVVAIPTFIIGIVFMTLVPRRNQGRQYLMEQLRGVTRAEWALFIMATPVYFFAADVFHRRAIKELHSLWKRGSPAPILRRLYRFGSMDMLMSFGTTIAYFSSIVQLIIAATLPDPMDMEENSTYFDSVVFLTMFLLIGRLIEAYSKAKTGEAVTMLGKLRPKDALLVLPDNGHGDSNGTQKVPIDMLDFGDVVRIVHGGSPPWDGILLEGESEFDESSLTGESRLVKKTAGDQMYSGTVNKGGPISIRITGTSGDSMLDQIIKVVREGQARRAPIERVADTLTSYFVPVVTLIAIATWLIWLSLGLSGTLPEEYLDVAVGGWPFWSLQFAIAVFIIACPCGIGLAAPTALFVGGGLAAQHGILVKGGGEAFQEASGLDVIVFDKTGTLTQGGEPKITDHRLFISDDGDWDEQVILNVLGELEGNSSHPIGKAIVAFCKSKSAMGANANHIKEIPGKGMKGSFSIEALSQPIEVLVGNEALMTAHDISFDSITSATLDSWKGQAKSVVLVAARSMQPASDSTWTPLAIFAVSDPLRPESRSVVKALHSQGIDVWMISGDNPTTAQAVGTMVGIPTEHIIAGVLPEQKADKIKYLQKSQLKPEARSFFGWSKKSRQRATVAMVGDGVNDSPALTVADVGIAIGSGSDVAISAAEFVLIAPSLTTLLTLIRLSRTVFRRIKFNFAWALVYNLVALPIAAGVLYPVRSRGQHIRLDPVWASLAMALSSLSVICSSLLLRSKLPVVGFRNDKALSQVSTQTDVCLDGSSDSPAPQADHAR</sequence>
<name>A0ACD3Z904_FUSSC</name>
<keyword evidence="2" id="KW-1185">Reference proteome</keyword>
<reference evidence="1" key="1">
    <citation type="submission" date="2021-11" db="EMBL/GenBank/DDBJ databases">
        <title>Fusarium solani-melongenae Genome sequencing and assembly.</title>
        <authorList>
            <person name="Xie S."/>
            <person name="Huang L."/>
            <person name="Zhang X."/>
        </authorList>
    </citation>
    <scope>NUCLEOTIDE SEQUENCE</scope>
    <source>
        <strain evidence="1">CRI 24-3</strain>
    </source>
</reference>
<dbReference type="EMBL" id="CP090035">
    <property type="protein sequence ID" value="UPK97617.1"/>
    <property type="molecule type" value="Genomic_DNA"/>
</dbReference>
<dbReference type="Proteomes" id="UP000830768">
    <property type="component" value="Chromosome 6"/>
</dbReference>
<evidence type="ECO:0000313" key="1">
    <source>
        <dbReference type="EMBL" id="UPK97617.1"/>
    </source>
</evidence>
<gene>
    <name evidence="1" type="ORF">LCI18_008552</name>
</gene>
<evidence type="ECO:0000313" key="2">
    <source>
        <dbReference type="Proteomes" id="UP000830768"/>
    </source>
</evidence>
<accession>A0ACD3Z904</accession>